<keyword evidence="3" id="KW-1185">Reference proteome</keyword>
<protein>
    <submittedName>
        <fullName evidence="2">S-adenosyl methyltransferase</fullName>
    </submittedName>
</protein>
<sequence length="321" mass="35121">MNWDDSRYRRQLDLTRPCGARITDAFLGGCHNFGVEREFVERAERRIPGITATMRESRAFLRRAVDHSLASGIRQFIDLGSGLPTVGHIHEIAGRLTSDYRVVYVDNEPLTAAHGARLLTEEPNTALLHEDCREIDSVLAAPELRRLIDLNEPVALVLTGVVHSLPESSDPRALVSSYRRKLATGSHLVLAHLTDSLQPDRARTLQRLYSESSDPVFARGTGWIDTLFGDFEILAPGPGPLTAWRPDPRETGETERCRMLYGGIGRKREPAEVVSATAGSVGTAHGGAAPHDPQRNGGEQSHQSSGGPRLGQSGLRGHHSE</sequence>
<feature type="region of interest" description="Disordered" evidence="1">
    <location>
        <begin position="271"/>
        <end position="321"/>
    </location>
</feature>
<dbReference type="SUPFAM" id="SSF53335">
    <property type="entry name" value="S-adenosyl-L-methionine-dependent methyltransferases"/>
    <property type="match status" value="1"/>
</dbReference>
<evidence type="ECO:0000313" key="3">
    <source>
        <dbReference type="Proteomes" id="UP000199213"/>
    </source>
</evidence>
<dbReference type="Proteomes" id="UP000199213">
    <property type="component" value="Unassembled WGS sequence"/>
</dbReference>
<dbReference type="PIRSF" id="PIRSF017393">
    <property type="entry name" value="MTase_SAV2177"/>
    <property type="match status" value="1"/>
</dbReference>
<dbReference type="InterPro" id="IPR029063">
    <property type="entry name" value="SAM-dependent_MTases_sf"/>
</dbReference>
<dbReference type="Gene3D" id="3.40.50.150">
    <property type="entry name" value="Vaccinia Virus protein VP39"/>
    <property type="match status" value="1"/>
</dbReference>
<dbReference type="InterPro" id="IPR006764">
    <property type="entry name" value="SAM_dep_MeTrfase_SAV2177_type"/>
</dbReference>
<dbReference type="Pfam" id="PF04672">
    <property type="entry name" value="Methyltransf_19"/>
    <property type="match status" value="1"/>
</dbReference>
<evidence type="ECO:0000256" key="1">
    <source>
        <dbReference type="SAM" id="MobiDB-lite"/>
    </source>
</evidence>
<keyword evidence="2" id="KW-0489">Methyltransferase</keyword>
<keyword evidence="2" id="KW-0808">Transferase</keyword>
<gene>
    <name evidence="2" type="ORF">SAMN04487820_107114</name>
</gene>
<dbReference type="GO" id="GO:0032259">
    <property type="term" value="P:methylation"/>
    <property type="evidence" value="ECO:0007669"/>
    <property type="project" value="UniProtKB-KW"/>
</dbReference>
<accession>A0A1G9BEJ7</accession>
<dbReference type="EMBL" id="FNFM01000007">
    <property type="protein sequence ID" value="SDK37966.1"/>
    <property type="molecule type" value="Genomic_DNA"/>
</dbReference>
<dbReference type="AlphaFoldDB" id="A0A1G9BEJ7"/>
<dbReference type="GO" id="GO:0008168">
    <property type="term" value="F:methyltransferase activity"/>
    <property type="evidence" value="ECO:0007669"/>
    <property type="project" value="UniProtKB-KW"/>
</dbReference>
<reference evidence="3" key="1">
    <citation type="submission" date="2016-10" db="EMBL/GenBank/DDBJ databases">
        <authorList>
            <person name="Varghese N."/>
            <person name="Submissions S."/>
        </authorList>
    </citation>
    <scope>NUCLEOTIDE SEQUENCE [LARGE SCALE GENOMIC DNA]</scope>
    <source>
        <strain evidence="3">DSM 45460</strain>
    </source>
</reference>
<organism evidence="2 3">
    <name type="scientific">Actinopolyspora mzabensis</name>
    <dbReference type="NCBI Taxonomy" id="995066"/>
    <lineage>
        <taxon>Bacteria</taxon>
        <taxon>Bacillati</taxon>
        <taxon>Actinomycetota</taxon>
        <taxon>Actinomycetes</taxon>
        <taxon>Actinopolysporales</taxon>
        <taxon>Actinopolysporaceae</taxon>
        <taxon>Actinopolyspora</taxon>
    </lineage>
</organism>
<evidence type="ECO:0000313" key="2">
    <source>
        <dbReference type="EMBL" id="SDK37966.1"/>
    </source>
</evidence>
<name>A0A1G9BEJ7_ACTMZ</name>
<proteinExistence type="predicted"/>
<feature type="compositionally biased region" description="Polar residues" evidence="1">
    <location>
        <begin position="297"/>
        <end position="306"/>
    </location>
</feature>